<dbReference type="AlphaFoldDB" id="A0A9J6GSJ3"/>
<gene>
    <name evidence="6" type="ORF">HPB48_021765</name>
</gene>
<evidence type="ECO:0000256" key="3">
    <source>
        <dbReference type="ARBA" id="ARBA00022771"/>
    </source>
</evidence>
<dbReference type="GO" id="GO:0008270">
    <property type="term" value="F:zinc ion binding"/>
    <property type="evidence" value="ECO:0007669"/>
    <property type="project" value="UniProtKB-KW"/>
</dbReference>
<protein>
    <submittedName>
        <fullName evidence="6">Uncharacterized protein</fullName>
    </submittedName>
</protein>
<organism evidence="6 7">
    <name type="scientific">Haemaphysalis longicornis</name>
    <name type="common">Bush tick</name>
    <dbReference type="NCBI Taxonomy" id="44386"/>
    <lineage>
        <taxon>Eukaryota</taxon>
        <taxon>Metazoa</taxon>
        <taxon>Ecdysozoa</taxon>
        <taxon>Arthropoda</taxon>
        <taxon>Chelicerata</taxon>
        <taxon>Arachnida</taxon>
        <taxon>Acari</taxon>
        <taxon>Parasitiformes</taxon>
        <taxon>Ixodida</taxon>
        <taxon>Ixodoidea</taxon>
        <taxon>Ixodidae</taxon>
        <taxon>Haemaphysalinae</taxon>
        <taxon>Haemaphysalis</taxon>
    </lineage>
</organism>
<comment type="caution">
    <text evidence="6">The sequence shown here is derived from an EMBL/GenBank/DDBJ whole genome shotgun (WGS) entry which is preliminary data.</text>
</comment>
<dbReference type="EMBL" id="JABSTR010000008">
    <property type="protein sequence ID" value="KAH9377704.1"/>
    <property type="molecule type" value="Genomic_DNA"/>
</dbReference>
<dbReference type="Proteomes" id="UP000821853">
    <property type="component" value="Unassembled WGS sequence"/>
</dbReference>
<name>A0A9J6GSJ3_HAELO</name>
<evidence type="ECO:0000313" key="6">
    <source>
        <dbReference type="EMBL" id="KAH9377704.1"/>
    </source>
</evidence>
<dbReference type="PANTHER" id="PTHR46481">
    <property type="entry name" value="ZINC FINGER BED DOMAIN-CONTAINING PROTEIN 4"/>
    <property type="match status" value="1"/>
</dbReference>
<evidence type="ECO:0000256" key="4">
    <source>
        <dbReference type="ARBA" id="ARBA00022833"/>
    </source>
</evidence>
<evidence type="ECO:0000256" key="2">
    <source>
        <dbReference type="ARBA" id="ARBA00022723"/>
    </source>
</evidence>
<evidence type="ECO:0000256" key="1">
    <source>
        <dbReference type="ARBA" id="ARBA00004123"/>
    </source>
</evidence>
<keyword evidence="2" id="KW-0479">Metal-binding</keyword>
<keyword evidence="7" id="KW-1185">Reference proteome</keyword>
<accession>A0A9J6GSJ3</accession>
<evidence type="ECO:0000313" key="7">
    <source>
        <dbReference type="Proteomes" id="UP000821853"/>
    </source>
</evidence>
<dbReference type="InterPro" id="IPR012337">
    <property type="entry name" value="RNaseH-like_sf"/>
</dbReference>
<dbReference type="VEuPathDB" id="VectorBase:HLOH_056484"/>
<dbReference type="InterPro" id="IPR052035">
    <property type="entry name" value="ZnF_BED_domain_contain"/>
</dbReference>
<dbReference type="PANTHER" id="PTHR46481:SF10">
    <property type="entry name" value="ZINC FINGER BED DOMAIN-CONTAINING PROTEIN 39"/>
    <property type="match status" value="1"/>
</dbReference>
<keyword evidence="3" id="KW-0863">Zinc-finger</keyword>
<keyword evidence="5" id="KW-0539">Nucleus</keyword>
<evidence type="ECO:0000256" key="5">
    <source>
        <dbReference type="ARBA" id="ARBA00023242"/>
    </source>
</evidence>
<comment type="subcellular location">
    <subcellularLocation>
        <location evidence="1">Nucleus</location>
    </subcellularLocation>
</comment>
<dbReference type="OMA" id="SWKINAP"/>
<proteinExistence type="predicted"/>
<reference evidence="6 7" key="1">
    <citation type="journal article" date="2020" name="Cell">
        <title>Large-Scale Comparative Analyses of Tick Genomes Elucidate Their Genetic Diversity and Vector Capacities.</title>
        <authorList>
            <consortium name="Tick Genome and Microbiome Consortium (TIGMIC)"/>
            <person name="Jia N."/>
            <person name="Wang J."/>
            <person name="Shi W."/>
            <person name="Du L."/>
            <person name="Sun Y."/>
            <person name="Zhan W."/>
            <person name="Jiang J.F."/>
            <person name="Wang Q."/>
            <person name="Zhang B."/>
            <person name="Ji P."/>
            <person name="Bell-Sakyi L."/>
            <person name="Cui X.M."/>
            <person name="Yuan T.T."/>
            <person name="Jiang B.G."/>
            <person name="Yang W.F."/>
            <person name="Lam T.T."/>
            <person name="Chang Q.C."/>
            <person name="Ding S.J."/>
            <person name="Wang X.J."/>
            <person name="Zhu J.G."/>
            <person name="Ruan X.D."/>
            <person name="Zhao L."/>
            <person name="Wei J.T."/>
            <person name="Ye R.Z."/>
            <person name="Que T.C."/>
            <person name="Du C.H."/>
            <person name="Zhou Y.H."/>
            <person name="Cheng J.X."/>
            <person name="Dai P.F."/>
            <person name="Guo W.B."/>
            <person name="Han X.H."/>
            <person name="Huang E.J."/>
            <person name="Li L.F."/>
            <person name="Wei W."/>
            <person name="Gao Y.C."/>
            <person name="Liu J.Z."/>
            <person name="Shao H.Z."/>
            <person name="Wang X."/>
            <person name="Wang C.C."/>
            <person name="Yang T.C."/>
            <person name="Huo Q.B."/>
            <person name="Li W."/>
            <person name="Chen H.Y."/>
            <person name="Chen S.E."/>
            <person name="Zhou L.G."/>
            <person name="Ni X.B."/>
            <person name="Tian J.H."/>
            <person name="Sheng Y."/>
            <person name="Liu T."/>
            <person name="Pan Y.S."/>
            <person name="Xia L.Y."/>
            <person name="Li J."/>
            <person name="Zhao F."/>
            <person name="Cao W.C."/>
        </authorList>
    </citation>
    <scope>NUCLEOTIDE SEQUENCE [LARGE SCALE GENOMIC DNA]</scope>
    <source>
        <strain evidence="6">HaeL-2018</strain>
    </source>
</reference>
<keyword evidence="4" id="KW-0862">Zinc</keyword>
<dbReference type="GO" id="GO:0005634">
    <property type="term" value="C:nucleus"/>
    <property type="evidence" value="ECO:0007669"/>
    <property type="project" value="UniProtKB-SubCell"/>
</dbReference>
<dbReference type="SUPFAM" id="SSF53098">
    <property type="entry name" value="Ribonuclease H-like"/>
    <property type="match status" value="1"/>
</dbReference>
<sequence>MTPGLVPLCKKSREIVGHYKHGPKAQERLSCCRKKMYKQPLHVQDYETRWNSELSMLSRLLELRDAITMNLASEDGHLDGFSASEWRQMGGYVAALKQLEEATTAVGAHHYPTLSAQVPLLYILYMHLDKTNWQREASVFAANLAKCLKTRFPDYKFDHVEPAAMF</sequence>